<dbReference type="SMART" id="SM00219">
    <property type="entry name" value="TyrKc"/>
    <property type="match status" value="1"/>
</dbReference>
<dbReference type="GO" id="GO:0004674">
    <property type="term" value="F:protein serine/threonine kinase activity"/>
    <property type="evidence" value="ECO:0007669"/>
    <property type="project" value="TreeGrafter"/>
</dbReference>
<dbReference type="InterPro" id="IPR020635">
    <property type="entry name" value="Tyr_kinase_cat_dom"/>
</dbReference>
<keyword evidence="3" id="KW-1185">Reference proteome</keyword>
<dbReference type="SUPFAM" id="SSF56112">
    <property type="entry name" value="Protein kinase-like (PK-like)"/>
    <property type="match status" value="1"/>
</dbReference>
<dbReference type="PANTHER" id="PTHR44329">
    <property type="entry name" value="SERINE/THREONINE-PROTEIN KINASE TNNI3K-RELATED"/>
    <property type="match status" value="1"/>
</dbReference>
<sequence>MSLSNTPCIADFGFARVADSQILGLSSVDSRLKGTTRWLAPELHDYEATNPTSKRTDIYAFGCVCYEIFSGGYPPFYQLKYEPAVIHQVLANKRPDRPSGIPTLTDSLWAIVEACWAGDPNLRPTADEVVTQLECLESKIPRVADEKANRDEELFTTPLWENIEYPALAPHGSDIDQLLSELENAPVTRTTM</sequence>
<feature type="domain" description="Protein kinase" evidence="1">
    <location>
        <begin position="1"/>
        <end position="136"/>
    </location>
</feature>
<dbReference type="InterPro" id="IPR000719">
    <property type="entry name" value="Prot_kinase_dom"/>
</dbReference>
<evidence type="ECO:0000313" key="3">
    <source>
        <dbReference type="Proteomes" id="UP001383192"/>
    </source>
</evidence>
<name>A0AAW0CE61_9AGAR</name>
<dbReference type="AlphaFoldDB" id="A0AAW0CE61"/>
<dbReference type="Gene3D" id="1.10.510.10">
    <property type="entry name" value="Transferase(Phosphotransferase) domain 1"/>
    <property type="match status" value="1"/>
</dbReference>
<dbReference type="InterPro" id="IPR051681">
    <property type="entry name" value="Ser/Thr_Kinases-Pseudokinases"/>
</dbReference>
<comment type="caution">
    <text evidence="2">The sequence shown here is derived from an EMBL/GenBank/DDBJ whole genome shotgun (WGS) entry which is preliminary data.</text>
</comment>
<dbReference type="GO" id="GO:0004713">
    <property type="term" value="F:protein tyrosine kinase activity"/>
    <property type="evidence" value="ECO:0007669"/>
    <property type="project" value="InterPro"/>
</dbReference>
<gene>
    <name evidence="2" type="ORF">VNI00_011471</name>
</gene>
<dbReference type="PROSITE" id="PS50011">
    <property type="entry name" value="PROTEIN_KINASE_DOM"/>
    <property type="match status" value="1"/>
</dbReference>
<dbReference type="GO" id="GO:0005524">
    <property type="term" value="F:ATP binding"/>
    <property type="evidence" value="ECO:0007669"/>
    <property type="project" value="InterPro"/>
</dbReference>
<dbReference type="Pfam" id="PF07714">
    <property type="entry name" value="PK_Tyr_Ser-Thr"/>
    <property type="match status" value="1"/>
</dbReference>
<dbReference type="PANTHER" id="PTHR44329:SF260">
    <property type="entry name" value="PROTEIN KINASE DOMAIN-CONTAINING PROTEIN"/>
    <property type="match status" value="1"/>
</dbReference>
<dbReference type="Proteomes" id="UP001383192">
    <property type="component" value="Unassembled WGS sequence"/>
</dbReference>
<protein>
    <recommendedName>
        <fullName evidence="1">Protein kinase domain-containing protein</fullName>
    </recommendedName>
</protein>
<accession>A0AAW0CE61</accession>
<dbReference type="InterPro" id="IPR011009">
    <property type="entry name" value="Kinase-like_dom_sf"/>
</dbReference>
<evidence type="ECO:0000259" key="1">
    <source>
        <dbReference type="PROSITE" id="PS50011"/>
    </source>
</evidence>
<dbReference type="EMBL" id="JAYKXP010000050">
    <property type="protein sequence ID" value="KAK7036538.1"/>
    <property type="molecule type" value="Genomic_DNA"/>
</dbReference>
<evidence type="ECO:0000313" key="2">
    <source>
        <dbReference type="EMBL" id="KAK7036538.1"/>
    </source>
</evidence>
<dbReference type="InterPro" id="IPR001245">
    <property type="entry name" value="Ser-Thr/Tyr_kinase_cat_dom"/>
</dbReference>
<reference evidence="2 3" key="1">
    <citation type="submission" date="2024-01" db="EMBL/GenBank/DDBJ databases">
        <title>A draft genome for a cacao thread blight-causing isolate of Paramarasmius palmivorus.</title>
        <authorList>
            <person name="Baruah I.K."/>
            <person name="Bukari Y."/>
            <person name="Amoako-Attah I."/>
            <person name="Meinhardt L.W."/>
            <person name="Bailey B.A."/>
            <person name="Cohen S.P."/>
        </authorList>
    </citation>
    <scope>NUCLEOTIDE SEQUENCE [LARGE SCALE GENOMIC DNA]</scope>
    <source>
        <strain evidence="2 3">GH-12</strain>
    </source>
</reference>
<proteinExistence type="predicted"/>
<organism evidence="2 3">
    <name type="scientific">Paramarasmius palmivorus</name>
    <dbReference type="NCBI Taxonomy" id="297713"/>
    <lineage>
        <taxon>Eukaryota</taxon>
        <taxon>Fungi</taxon>
        <taxon>Dikarya</taxon>
        <taxon>Basidiomycota</taxon>
        <taxon>Agaricomycotina</taxon>
        <taxon>Agaricomycetes</taxon>
        <taxon>Agaricomycetidae</taxon>
        <taxon>Agaricales</taxon>
        <taxon>Marasmiineae</taxon>
        <taxon>Marasmiaceae</taxon>
        <taxon>Paramarasmius</taxon>
    </lineage>
</organism>